<dbReference type="InterPro" id="IPR008995">
    <property type="entry name" value="Mo/tungstate-bd_C_term_dom"/>
</dbReference>
<proteinExistence type="inferred from homology"/>
<dbReference type="InterPro" id="IPR027417">
    <property type="entry name" value="P-loop_NTPase"/>
</dbReference>
<dbReference type="AlphaFoldDB" id="A0A562RR28"/>
<keyword evidence="5 8" id="KW-0067">ATP-binding</keyword>
<dbReference type="Proteomes" id="UP000316291">
    <property type="component" value="Unassembled WGS sequence"/>
</dbReference>
<dbReference type="SUPFAM" id="SSF50331">
    <property type="entry name" value="MOP-like"/>
    <property type="match status" value="1"/>
</dbReference>
<dbReference type="PROSITE" id="PS00211">
    <property type="entry name" value="ABC_TRANSPORTER_1"/>
    <property type="match status" value="1"/>
</dbReference>
<name>A0A562RR28_9BRAD</name>
<evidence type="ECO:0000313" key="9">
    <source>
        <dbReference type="Proteomes" id="UP000316291"/>
    </source>
</evidence>
<dbReference type="GO" id="GO:0005524">
    <property type="term" value="F:ATP binding"/>
    <property type="evidence" value="ECO:0007669"/>
    <property type="project" value="UniProtKB-KW"/>
</dbReference>
<evidence type="ECO:0000256" key="6">
    <source>
        <dbReference type="ARBA" id="ARBA00024722"/>
    </source>
</evidence>
<dbReference type="InterPro" id="IPR013611">
    <property type="entry name" value="Transp-assoc_OB_typ2"/>
</dbReference>
<evidence type="ECO:0000313" key="8">
    <source>
        <dbReference type="EMBL" id="TWI71519.1"/>
    </source>
</evidence>
<evidence type="ECO:0000256" key="5">
    <source>
        <dbReference type="ARBA" id="ARBA00022840"/>
    </source>
</evidence>
<evidence type="ECO:0000256" key="1">
    <source>
        <dbReference type="ARBA" id="ARBA00004417"/>
    </source>
</evidence>
<dbReference type="GO" id="GO:0140359">
    <property type="term" value="F:ABC-type transporter activity"/>
    <property type="evidence" value="ECO:0007669"/>
    <property type="project" value="UniProtKB-ARBA"/>
</dbReference>
<keyword evidence="9" id="KW-1185">Reference proteome</keyword>
<dbReference type="PANTHER" id="PTHR42781">
    <property type="entry name" value="SPERMIDINE/PUTRESCINE IMPORT ATP-BINDING PROTEIN POTA"/>
    <property type="match status" value="1"/>
</dbReference>
<dbReference type="PROSITE" id="PS50893">
    <property type="entry name" value="ABC_TRANSPORTER_2"/>
    <property type="match status" value="1"/>
</dbReference>
<evidence type="ECO:0000256" key="2">
    <source>
        <dbReference type="ARBA" id="ARBA00005417"/>
    </source>
</evidence>
<dbReference type="Pfam" id="PF00005">
    <property type="entry name" value="ABC_tran"/>
    <property type="match status" value="1"/>
</dbReference>
<dbReference type="Pfam" id="PF08402">
    <property type="entry name" value="TOBE_2"/>
    <property type="match status" value="1"/>
</dbReference>
<comment type="function">
    <text evidence="6">Involved in beta-(1--&gt;2)glucan export. Transmembrane domains (TMD) form a pore in the inner membrane and the ATP-binding domain (NBD) is responsible for energy generation.</text>
</comment>
<feature type="domain" description="ABC transporter" evidence="7">
    <location>
        <begin position="8"/>
        <end position="239"/>
    </location>
</feature>
<dbReference type="InterPro" id="IPR050093">
    <property type="entry name" value="ABC_SmlMolc_Importer"/>
</dbReference>
<dbReference type="Gene3D" id="3.40.50.300">
    <property type="entry name" value="P-loop containing nucleotide triphosphate hydrolases"/>
    <property type="match status" value="1"/>
</dbReference>
<comment type="subcellular location">
    <subcellularLocation>
        <location evidence="1">Cell inner membrane</location>
        <topology evidence="1">Peripheral membrane protein</topology>
    </subcellularLocation>
</comment>
<dbReference type="InterPro" id="IPR003439">
    <property type="entry name" value="ABC_transporter-like_ATP-bd"/>
</dbReference>
<dbReference type="Gene3D" id="2.40.50.100">
    <property type="match status" value="1"/>
</dbReference>
<dbReference type="SUPFAM" id="SSF52540">
    <property type="entry name" value="P-loop containing nucleoside triphosphate hydrolases"/>
    <property type="match status" value="1"/>
</dbReference>
<dbReference type="PANTHER" id="PTHR42781:SF4">
    <property type="entry name" value="SPERMIDINE_PUTRESCINE IMPORT ATP-BINDING PROTEIN POTA"/>
    <property type="match status" value="1"/>
</dbReference>
<evidence type="ECO:0000259" key="7">
    <source>
        <dbReference type="PROSITE" id="PS50893"/>
    </source>
</evidence>
<dbReference type="SMART" id="SM00382">
    <property type="entry name" value="AAA"/>
    <property type="match status" value="1"/>
</dbReference>
<gene>
    <name evidence="8" type="ORF">IQ16_03140</name>
</gene>
<protein>
    <submittedName>
        <fullName evidence="8">Putative spermidine/putrescine transport system ATP-binding protein</fullName>
    </submittedName>
</protein>
<dbReference type="GO" id="GO:0016887">
    <property type="term" value="F:ATP hydrolysis activity"/>
    <property type="evidence" value="ECO:0007669"/>
    <property type="project" value="InterPro"/>
</dbReference>
<comment type="caution">
    <text evidence="8">The sequence shown here is derived from an EMBL/GenBank/DDBJ whole genome shotgun (WGS) entry which is preliminary data.</text>
</comment>
<keyword evidence="3" id="KW-0813">Transport</keyword>
<dbReference type="RefSeq" id="WP_018641169.1">
    <property type="nucleotide sequence ID" value="NZ_VLLA01000006.1"/>
</dbReference>
<keyword evidence="4" id="KW-0547">Nucleotide-binding</keyword>
<dbReference type="EMBL" id="VLLA01000006">
    <property type="protein sequence ID" value="TWI71519.1"/>
    <property type="molecule type" value="Genomic_DNA"/>
</dbReference>
<organism evidence="8 9">
    <name type="scientific">Bradyrhizobium huanghuaihaiense</name>
    <dbReference type="NCBI Taxonomy" id="990078"/>
    <lineage>
        <taxon>Bacteria</taxon>
        <taxon>Pseudomonadati</taxon>
        <taxon>Pseudomonadota</taxon>
        <taxon>Alphaproteobacteria</taxon>
        <taxon>Hyphomicrobiales</taxon>
        <taxon>Nitrobacteraceae</taxon>
        <taxon>Bradyrhizobium</taxon>
    </lineage>
</organism>
<dbReference type="GO" id="GO:0043190">
    <property type="term" value="C:ATP-binding cassette (ABC) transporter complex"/>
    <property type="evidence" value="ECO:0007669"/>
    <property type="project" value="InterPro"/>
</dbReference>
<reference evidence="8 9" key="1">
    <citation type="journal article" date="2015" name="Stand. Genomic Sci.">
        <title>Genomic Encyclopedia of Bacterial and Archaeal Type Strains, Phase III: the genomes of soil and plant-associated and newly described type strains.</title>
        <authorList>
            <person name="Whitman W.B."/>
            <person name="Woyke T."/>
            <person name="Klenk H.P."/>
            <person name="Zhou Y."/>
            <person name="Lilburn T.G."/>
            <person name="Beck B.J."/>
            <person name="De Vos P."/>
            <person name="Vandamme P."/>
            <person name="Eisen J.A."/>
            <person name="Garrity G."/>
            <person name="Hugenholtz P."/>
            <person name="Kyrpides N.C."/>
        </authorList>
    </citation>
    <scope>NUCLEOTIDE SEQUENCE [LARGE SCALE GENOMIC DNA]</scope>
    <source>
        <strain evidence="8 9">CGMCC 1.10948</strain>
    </source>
</reference>
<evidence type="ECO:0000256" key="4">
    <source>
        <dbReference type="ARBA" id="ARBA00022741"/>
    </source>
</evidence>
<accession>A0A562RR28</accession>
<comment type="similarity">
    <text evidence="2">Belongs to the ABC transporter superfamily.</text>
</comment>
<evidence type="ECO:0000256" key="3">
    <source>
        <dbReference type="ARBA" id="ARBA00022448"/>
    </source>
</evidence>
<sequence>MKNDRGDIELAGVCKSFDGVTNVVDGVNLKIADGAYCCFIGPSGCGKTTILRMIAGHEDPTAGEIVIGGQNVVGLAPVQRRTAMMFQSYALFPHLTVRENIAFALRVRGMSKADRLRSADAMIEKVRLTQFADRLPAQLSGGQQQRVALARAAITEPRVLLLDEPLSALDEQLRVQMRQELRRMQQELGITFIHVTHTQLEAIALADLVVVMEQGRIKQAGPARDVYAHPHDRYVAEFMGGQNVLSGRVEKVNGASFTLAQAAPSGIEVPLQARPTVSIGDKVDIAVRRDDVALVRPGKELPLGCTTSLPSRVLAIEYQGYFVKVMLDTVPDDEFVAYVPEKTFFADPFTVGDVVMATWATGSALPLA</sequence>
<dbReference type="InterPro" id="IPR003593">
    <property type="entry name" value="AAA+_ATPase"/>
</dbReference>
<dbReference type="OrthoDB" id="9802264at2"/>
<dbReference type="InterPro" id="IPR017871">
    <property type="entry name" value="ABC_transporter-like_CS"/>
</dbReference>
<dbReference type="FunFam" id="3.40.50.300:FF:000042">
    <property type="entry name" value="Maltose/maltodextrin ABC transporter, ATP-binding protein"/>
    <property type="match status" value="1"/>
</dbReference>